<evidence type="ECO:0000256" key="3">
    <source>
        <dbReference type="ARBA" id="ARBA00022475"/>
    </source>
</evidence>
<evidence type="ECO:0000256" key="5">
    <source>
        <dbReference type="ARBA" id="ARBA00022989"/>
    </source>
</evidence>
<protein>
    <submittedName>
        <fullName evidence="8">Membrane protein, distant similarity to thiosulphate:quinone oxidoreductase DoxD</fullName>
    </submittedName>
</protein>
<feature type="region of interest" description="Disordered" evidence="7">
    <location>
        <begin position="155"/>
        <end position="185"/>
    </location>
</feature>
<dbReference type="AlphaFoldDB" id="A0A6J4RWR0"/>
<comment type="similarity">
    <text evidence="2">Belongs to the DoxX family.</text>
</comment>
<evidence type="ECO:0000256" key="6">
    <source>
        <dbReference type="ARBA" id="ARBA00023136"/>
    </source>
</evidence>
<accession>A0A6J4RWR0</accession>
<keyword evidence="3" id="KW-1003">Cell membrane</keyword>
<sequence length="185" mass="18205">MKLGSLLIRGLVGPLFIGHGGQKLFGWFGGPGLEGTAGFFESIGLRPGRKHATAAGVAETAGGAMLTLGLATPVAAAMISGTMATAIRKVHLKAGPWVTNGGWEFQAVVIAAVAGLADAGPGPLSIDAKRFPDFHGPALAALAVAGGVASSYLATHPKLNPPGPAPSEGEGDVAGDPATQGAAPN</sequence>
<dbReference type="PANTHER" id="PTHR33452">
    <property type="entry name" value="OXIDOREDUCTASE CATD-RELATED"/>
    <property type="match status" value="1"/>
</dbReference>
<dbReference type="InterPro" id="IPR032808">
    <property type="entry name" value="DoxX"/>
</dbReference>
<proteinExistence type="inferred from homology"/>
<evidence type="ECO:0000256" key="4">
    <source>
        <dbReference type="ARBA" id="ARBA00022692"/>
    </source>
</evidence>
<dbReference type="Pfam" id="PF07681">
    <property type="entry name" value="DoxX"/>
    <property type="match status" value="1"/>
</dbReference>
<dbReference type="GO" id="GO:0005886">
    <property type="term" value="C:plasma membrane"/>
    <property type="evidence" value="ECO:0007669"/>
    <property type="project" value="UniProtKB-SubCell"/>
</dbReference>
<dbReference type="EMBL" id="CADCVR010000028">
    <property type="protein sequence ID" value="CAA9483829.1"/>
    <property type="molecule type" value="Genomic_DNA"/>
</dbReference>
<keyword evidence="4" id="KW-0812">Transmembrane</keyword>
<evidence type="ECO:0000256" key="2">
    <source>
        <dbReference type="ARBA" id="ARBA00006679"/>
    </source>
</evidence>
<dbReference type="PANTHER" id="PTHR33452:SF1">
    <property type="entry name" value="INNER MEMBRANE PROTEIN YPHA-RELATED"/>
    <property type="match status" value="1"/>
</dbReference>
<name>A0A6J4RWR0_9ACTN</name>
<evidence type="ECO:0000256" key="1">
    <source>
        <dbReference type="ARBA" id="ARBA00004651"/>
    </source>
</evidence>
<keyword evidence="6" id="KW-0472">Membrane</keyword>
<evidence type="ECO:0000256" key="7">
    <source>
        <dbReference type="SAM" id="MobiDB-lite"/>
    </source>
</evidence>
<keyword evidence="5" id="KW-1133">Transmembrane helix</keyword>
<organism evidence="8">
    <name type="scientific">uncultured Solirubrobacteraceae bacterium</name>
    <dbReference type="NCBI Taxonomy" id="1162706"/>
    <lineage>
        <taxon>Bacteria</taxon>
        <taxon>Bacillati</taxon>
        <taxon>Actinomycetota</taxon>
        <taxon>Thermoleophilia</taxon>
        <taxon>Solirubrobacterales</taxon>
        <taxon>Solirubrobacteraceae</taxon>
        <taxon>environmental samples</taxon>
    </lineage>
</organism>
<gene>
    <name evidence="8" type="ORF">AVDCRST_MAG53-770</name>
</gene>
<comment type="subcellular location">
    <subcellularLocation>
        <location evidence="1">Cell membrane</location>
        <topology evidence="1">Multi-pass membrane protein</topology>
    </subcellularLocation>
</comment>
<evidence type="ECO:0000313" key="8">
    <source>
        <dbReference type="EMBL" id="CAA9483829.1"/>
    </source>
</evidence>
<dbReference type="InterPro" id="IPR051907">
    <property type="entry name" value="DoxX-like_oxidoreductase"/>
</dbReference>
<reference evidence="8" key="1">
    <citation type="submission" date="2020-02" db="EMBL/GenBank/DDBJ databases">
        <authorList>
            <person name="Meier V. D."/>
        </authorList>
    </citation>
    <scope>NUCLEOTIDE SEQUENCE</scope>
    <source>
        <strain evidence="8">AVDCRST_MAG53</strain>
    </source>
</reference>